<dbReference type="GO" id="GO:0004252">
    <property type="term" value="F:serine-type endopeptidase activity"/>
    <property type="evidence" value="ECO:0007669"/>
    <property type="project" value="InterPro"/>
</dbReference>
<dbReference type="Proteomes" id="UP001141552">
    <property type="component" value="Unassembled WGS sequence"/>
</dbReference>
<dbReference type="Pfam" id="PF00574">
    <property type="entry name" value="CLP_protease"/>
    <property type="match status" value="1"/>
</dbReference>
<dbReference type="GO" id="GO:0006515">
    <property type="term" value="P:protein quality control for misfolded or incompletely synthesized proteins"/>
    <property type="evidence" value="ECO:0007669"/>
    <property type="project" value="TreeGrafter"/>
</dbReference>
<dbReference type="InterPro" id="IPR001907">
    <property type="entry name" value="ClpP"/>
</dbReference>
<name>A0A9Q0F791_9ROSI</name>
<dbReference type="SUPFAM" id="SSF52096">
    <property type="entry name" value="ClpP/crotonase"/>
    <property type="match status" value="1"/>
</dbReference>
<dbReference type="GO" id="GO:0051117">
    <property type="term" value="F:ATPase binding"/>
    <property type="evidence" value="ECO:0007669"/>
    <property type="project" value="TreeGrafter"/>
</dbReference>
<dbReference type="PRINTS" id="PR00127">
    <property type="entry name" value="CLPPROTEASEP"/>
</dbReference>
<dbReference type="GO" id="GO:0009532">
    <property type="term" value="C:plastid stroma"/>
    <property type="evidence" value="ECO:0007669"/>
    <property type="project" value="UniProtKB-ARBA"/>
</dbReference>
<comment type="similarity">
    <text evidence="1 2">Belongs to the peptidase S14 family.</text>
</comment>
<evidence type="ECO:0000313" key="4">
    <source>
        <dbReference type="Proteomes" id="UP001141552"/>
    </source>
</evidence>
<dbReference type="GO" id="GO:0009368">
    <property type="term" value="C:endopeptidase Clp complex"/>
    <property type="evidence" value="ECO:0007669"/>
    <property type="project" value="TreeGrafter"/>
</dbReference>
<comment type="caution">
    <text evidence="3">The sequence shown here is derived from an EMBL/GenBank/DDBJ whole genome shotgun (WGS) entry which is preliminary data.</text>
</comment>
<reference evidence="3" key="2">
    <citation type="journal article" date="2023" name="Plants (Basel)">
        <title>Annotation of the Turnera subulata (Passifloraceae) Draft Genome Reveals the S-Locus Evolved after the Divergence of Turneroideae from Passifloroideae in a Stepwise Manner.</title>
        <authorList>
            <person name="Henning P.M."/>
            <person name="Roalson E.H."/>
            <person name="Mir W."/>
            <person name="McCubbin A.G."/>
            <person name="Shore J.S."/>
        </authorList>
    </citation>
    <scope>NUCLEOTIDE SEQUENCE</scope>
    <source>
        <strain evidence="3">F60SS</strain>
    </source>
</reference>
<protein>
    <recommendedName>
        <fullName evidence="2">ATP-dependent Clp protease proteolytic subunit</fullName>
    </recommendedName>
</protein>
<dbReference type="InterPro" id="IPR029045">
    <property type="entry name" value="ClpP/crotonase-like_dom_sf"/>
</dbReference>
<sequence length="390" mass="42675">MATSWLLSPLSASITPELVGYSSGLHLKSTLLSNTNNLLLLTNRRTSRRRPLAAKHTISASYSNSPDDIPKRFRAENLPDGLMENYKNVPQSLYGLTASQLHMFVTENNPFQRLSASITPESISSKKSYSESLGFHSLSQIKAQSTNAISGATMMAGGRGRYSRPRRLPPDLPSLLLNSRIIYIAMPIVPEVTELIMAQFIYLEYTDTSRPIYLYLNSHGTQNEKMQIVGSETGAYAIADAITGCEAEVHTVNMGWAFGQAAMLLSLGAKGHRAILPHARTKLYLPSVYRSSGAAVDMWIRAEDTFATTDIYIELLAEGTGKAKEELLKDAQETKYFTAQEAIDYGLADKIFDSKSIPFEETDPLAAYKSLLEASGGKASGGNSPFAPLK</sequence>
<organism evidence="3 4">
    <name type="scientific">Turnera subulata</name>
    <dbReference type="NCBI Taxonomy" id="218843"/>
    <lineage>
        <taxon>Eukaryota</taxon>
        <taxon>Viridiplantae</taxon>
        <taxon>Streptophyta</taxon>
        <taxon>Embryophyta</taxon>
        <taxon>Tracheophyta</taxon>
        <taxon>Spermatophyta</taxon>
        <taxon>Magnoliopsida</taxon>
        <taxon>eudicotyledons</taxon>
        <taxon>Gunneridae</taxon>
        <taxon>Pentapetalae</taxon>
        <taxon>rosids</taxon>
        <taxon>fabids</taxon>
        <taxon>Malpighiales</taxon>
        <taxon>Passifloraceae</taxon>
        <taxon>Turnera</taxon>
    </lineage>
</organism>
<proteinExistence type="inferred from homology"/>
<dbReference type="CDD" id="cd07017">
    <property type="entry name" value="S14_ClpP_2"/>
    <property type="match status" value="1"/>
</dbReference>
<gene>
    <name evidence="3" type="ORF">Tsubulata_014366</name>
</gene>
<dbReference type="PANTHER" id="PTHR10381">
    <property type="entry name" value="ATP-DEPENDENT CLP PROTEASE PROTEOLYTIC SUBUNIT"/>
    <property type="match status" value="1"/>
</dbReference>
<reference evidence="3" key="1">
    <citation type="submission" date="2022-02" db="EMBL/GenBank/DDBJ databases">
        <authorList>
            <person name="Henning P.M."/>
            <person name="McCubbin A.G."/>
            <person name="Shore J.S."/>
        </authorList>
    </citation>
    <scope>NUCLEOTIDE SEQUENCE</scope>
    <source>
        <strain evidence="3">F60SS</strain>
        <tissue evidence="3">Leaves</tissue>
    </source>
</reference>
<dbReference type="PANTHER" id="PTHR10381:SF55">
    <property type="entry name" value="ATP-DEPENDENT CLP PROTEASE PROTEOLYTIC SUBUNIT-RELATED PROTEIN 1, CHLOROPLASTIC"/>
    <property type="match status" value="1"/>
</dbReference>
<keyword evidence="4" id="KW-1185">Reference proteome</keyword>
<evidence type="ECO:0000313" key="3">
    <source>
        <dbReference type="EMBL" id="KAJ4824991.1"/>
    </source>
</evidence>
<dbReference type="Gene3D" id="3.90.226.10">
    <property type="entry name" value="2-enoyl-CoA Hydratase, Chain A, domain 1"/>
    <property type="match status" value="1"/>
</dbReference>
<evidence type="ECO:0000256" key="1">
    <source>
        <dbReference type="ARBA" id="ARBA00007039"/>
    </source>
</evidence>
<dbReference type="OrthoDB" id="2017408at2759"/>
<dbReference type="AlphaFoldDB" id="A0A9Q0F791"/>
<evidence type="ECO:0000256" key="2">
    <source>
        <dbReference type="RuleBase" id="RU003567"/>
    </source>
</evidence>
<dbReference type="EMBL" id="JAKUCV010007040">
    <property type="protein sequence ID" value="KAJ4824991.1"/>
    <property type="molecule type" value="Genomic_DNA"/>
</dbReference>
<dbReference type="GO" id="GO:0004176">
    <property type="term" value="F:ATP-dependent peptidase activity"/>
    <property type="evidence" value="ECO:0007669"/>
    <property type="project" value="InterPro"/>
</dbReference>
<dbReference type="InterPro" id="IPR023562">
    <property type="entry name" value="ClpP/TepA"/>
</dbReference>
<accession>A0A9Q0F791</accession>